<dbReference type="STRING" id="371042.NG99_23790"/>
<evidence type="ECO:0000313" key="1">
    <source>
        <dbReference type="EMBL" id="KGT87243.1"/>
    </source>
</evidence>
<evidence type="ECO:0000313" key="2">
    <source>
        <dbReference type="Proteomes" id="UP000030351"/>
    </source>
</evidence>
<dbReference type="RefSeq" id="WP_034898508.1">
    <property type="nucleotide sequence ID" value="NZ_JRUQ01000076.1"/>
</dbReference>
<reference evidence="1 2" key="1">
    <citation type="submission" date="2014-10" db="EMBL/GenBank/DDBJ databases">
        <title>Genome sequence of Erwinia typographi M043b.</title>
        <authorList>
            <person name="Chan K.-G."/>
            <person name="Tan W.-S."/>
        </authorList>
    </citation>
    <scope>NUCLEOTIDE SEQUENCE [LARGE SCALE GENOMIC DNA]</scope>
    <source>
        <strain evidence="1 2">M043b</strain>
    </source>
</reference>
<evidence type="ECO:0008006" key="3">
    <source>
        <dbReference type="Google" id="ProtNLM"/>
    </source>
</evidence>
<dbReference type="eggNOG" id="COG1376">
    <property type="taxonomic scope" value="Bacteria"/>
</dbReference>
<dbReference type="AlphaFoldDB" id="A0A0A3ZNC9"/>
<keyword evidence="2" id="KW-1185">Reference proteome</keyword>
<name>A0A0A3ZNC9_9GAMM</name>
<proteinExistence type="predicted"/>
<comment type="caution">
    <text evidence="1">The sequence shown here is derived from an EMBL/GenBank/DDBJ whole genome shotgun (WGS) entry which is preliminary data.</text>
</comment>
<sequence>MAKWLYKQSTGELYLDGKLIETGYSGILTNKNNPDREQVRGMGPIPRGMWKIGSTGTSKGPLTITLNHISGSSYARDMRTFRMHGDKRHGIKGFASEGCIIMGPSTRLLVSKDRGAILEVVR</sequence>
<protein>
    <recommendedName>
        <fullName evidence="3">DUF2778 domain-containing protein</fullName>
    </recommendedName>
</protein>
<dbReference type="Proteomes" id="UP000030351">
    <property type="component" value="Unassembled WGS sequence"/>
</dbReference>
<dbReference type="EMBL" id="JRUQ01000076">
    <property type="protein sequence ID" value="KGT87243.1"/>
    <property type="molecule type" value="Genomic_DNA"/>
</dbReference>
<gene>
    <name evidence="1" type="ORF">NG99_23790</name>
</gene>
<organism evidence="1 2">
    <name type="scientific">Erwinia typographi</name>
    <dbReference type="NCBI Taxonomy" id="371042"/>
    <lineage>
        <taxon>Bacteria</taxon>
        <taxon>Pseudomonadati</taxon>
        <taxon>Pseudomonadota</taxon>
        <taxon>Gammaproteobacteria</taxon>
        <taxon>Enterobacterales</taxon>
        <taxon>Erwiniaceae</taxon>
        <taxon>Erwinia</taxon>
    </lineage>
</organism>
<accession>A0A0A3ZNC9</accession>